<feature type="region of interest" description="Disordered" evidence="1">
    <location>
        <begin position="68"/>
        <end position="134"/>
    </location>
</feature>
<protein>
    <submittedName>
        <fullName evidence="2">Putative ovule protein</fullName>
    </submittedName>
</protein>
<name>A0A0V0H941_SOLCH</name>
<sequence>KDHHGYVCFNPHDSKIYLSRHVHIDETCSLYKEKKLFDSYVLGTPPGKFISTHWLTLIASIQQPNSIVPSSSKLPHNSVDSSNNNNSGFSFSSSSASQDHINFPSEQKMDILPTPTEPSQPPGRTYPMVLRQKY</sequence>
<dbReference type="AlphaFoldDB" id="A0A0V0H941"/>
<dbReference type="EMBL" id="GEDG01023595">
    <property type="protein sequence ID" value="JAP16618.1"/>
    <property type="molecule type" value="Transcribed_RNA"/>
</dbReference>
<accession>A0A0V0H941</accession>
<organism evidence="2">
    <name type="scientific">Solanum chacoense</name>
    <name type="common">Chaco potato</name>
    <dbReference type="NCBI Taxonomy" id="4108"/>
    <lineage>
        <taxon>Eukaryota</taxon>
        <taxon>Viridiplantae</taxon>
        <taxon>Streptophyta</taxon>
        <taxon>Embryophyta</taxon>
        <taxon>Tracheophyta</taxon>
        <taxon>Spermatophyta</taxon>
        <taxon>Magnoliopsida</taxon>
        <taxon>eudicotyledons</taxon>
        <taxon>Gunneridae</taxon>
        <taxon>Pentapetalae</taxon>
        <taxon>asterids</taxon>
        <taxon>lamiids</taxon>
        <taxon>Solanales</taxon>
        <taxon>Solanaceae</taxon>
        <taxon>Solanoideae</taxon>
        <taxon>Solaneae</taxon>
        <taxon>Solanum</taxon>
    </lineage>
</organism>
<evidence type="ECO:0000313" key="2">
    <source>
        <dbReference type="EMBL" id="JAP16618.1"/>
    </source>
</evidence>
<evidence type="ECO:0000256" key="1">
    <source>
        <dbReference type="SAM" id="MobiDB-lite"/>
    </source>
</evidence>
<feature type="non-terminal residue" evidence="2">
    <location>
        <position position="1"/>
    </location>
</feature>
<proteinExistence type="predicted"/>
<reference evidence="2" key="1">
    <citation type="submission" date="2015-12" db="EMBL/GenBank/DDBJ databases">
        <title>Gene expression during late stages of embryo sac development: a critical building block for successful pollen-pistil interactions.</title>
        <authorList>
            <person name="Liu Y."/>
            <person name="Joly V."/>
            <person name="Sabar M."/>
            <person name="Matton D.P."/>
        </authorList>
    </citation>
    <scope>NUCLEOTIDE SEQUENCE</scope>
</reference>
<feature type="compositionally biased region" description="Low complexity" evidence="1">
    <location>
        <begin position="77"/>
        <end position="97"/>
    </location>
</feature>